<accession>A0A0F9GR12</accession>
<proteinExistence type="predicted"/>
<protein>
    <submittedName>
        <fullName evidence="1">Uncharacterized protein</fullName>
    </submittedName>
</protein>
<reference evidence="1" key="1">
    <citation type="journal article" date="2015" name="Nature">
        <title>Complex archaea that bridge the gap between prokaryotes and eukaryotes.</title>
        <authorList>
            <person name="Spang A."/>
            <person name="Saw J.H."/>
            <person name="Jorgensen S.L."/>
            <person name="Zaremba-Niedzwiedzka K."/>
            <person name="Martijn J."/>
            <person name="Lind A.E."/>
            <person name="van Eijk R."/>
            <person name="Schleper C."/>
            <person name="Guy L."/>
            <person name="Ettema T.J."/>
        </authorList>
    </citation>
    <scope>NUCLEOTIDE SEQUENCE</scope>
</reference>
<dbReference type="EMBL" id="LAZR01027503">
    <property type="protein sequence ID" value="KKL65532.1"/>
    <property type="molecule type" value="Genomic_DNA"/>
</dbReference>
<name>A0A0F9GR12_9ZZZZ</name>
<gene>
    <name evidence="1" type="ORF">LCGC14_2154040</name>
</gene>
<dbReference type="AlphaFoldDB" id="A0A0F9GR12"/>
<organism evidence="1">
    <name type="scientific">marine sediment metagenome</name>
    <dbReference type="NCBI Taxonomy" id="412755"/>
    <lineage>
        <taxon>unclassified sequences</taxon>
        <taxon>metagenomes</taxon>
        <taxon>ecological metagenomes</taxon>
    </lineage>
</organism>
<sequence length="41" mass="4803">MSNLFSINVLHDTDVITYFIDIEDLDTIKRVLQKFEEKDSG</sequence>
<evidence type="ECO:0000313" key="1">
    <source>
        <dbReference type="EMBL" id="KKL65532.1"/>
    </source>
</evidence>
<comment type="caution">
    <text evidence="1">The sequence shown here is derived from an EMBL/GenBank/DDBJ whole genome shotgun (WGS) entry which is preliminary data.</text>
</comment>